<dbReference type="EMBL" id="JASBWU010000022">
    <property type="protein sequence ID" value="KAJ9113195.1"/>
    <property type="molecule type" value="Genomic_DNA"/>
</dbReference>
<name>A0ACC2WPE5_9TREE</name>
<gene>
    <name evidence="1" type="ORF">QFC22_006034</name>
</gene>
<sequence>MQAPDILIMTPQGRFEPNRKICIDGLTSFHEGSWRPAWGVRTAIVGLMSFWSQGGEALAGVGAMNCDKDERKRLAKLSAEWTCPVCQKSNAEIMHEHEESINVRQVEQFTKNAAVAASHAPGAAGGQAPEVPATPGLESATLSESNDSKTQVASLAPALHDHTSFALVTPSRRPPTITLNEHLTDPPYAVTPPIITRTFLKPPPAHVALAPVRLVHYHLCKLFCPVRYRQHMPPRPDTVLYLDTIICCIITALLVILFHKLARSWTRVLYLALTTLENVSGIDMSWITHRFDPSNPAAGTTSTPPPPPSAGTGGYHWASSGFNNGNAAAGGERTRLRNMDTAMRARDIVRRFGNGNDRVGAGGGAQGQERGRGDAAPGRELRARRGPDL</sequence>
<proteinExistence type="predicted"/>
<comment type="caution">
    <text evidence="1">The sequence shown here is derived from an EMBL/GenBank/DDBJ whole genome shotgun (WGS) entry which is preliminary data.</text>
</comment>
<evidence type="ECO:0000313" key="1">
    <source>
        <dbReference type="EMBL" id="KAJ9113195.1"/>
    </source>
</evidence>
<organism evidence="1 2">
    <name type="scientific">Naganishia vaughanmartiniae</name>
    <dbReference type="NCBI Taxonomy" id="1424756"/>
    <lineage>
        <taxon>Eukaryota</taxon>
        <taxon>Fungi</taxon>
        <taxon>Dikarya</taxon>
        <taxon>Basidiomycota</taxon>
        <taxon>Agaricomycotina</taxon>
        <taxon>Tremellomycetes</taxon>
        <taxon>Filobasidiales</taxon>
        <taxon>Filobasidiaceae</taxon>
        <taxon>Naganishia</taxon>
    </lineage>
</organism>
<keyword evidence="2" id="KW-1185">Reference proteome</keyword>
<evidence type="ECO:0000313" key="2">
    <source>
        <dbReference type="Proteomes" id="UP001243375"/>
    </source>
</evidence>
<reference evidence="1" key="1">
    <citation type="submission" date="2023-04" db="EMBL/GenBank/DDBJ databases">
        <title>Draft Genome sequencing of Naganishia species isolated from polar environments using Oxford Nanopore Technology.</title>
        <authorList>
            <person name="Leo P."/>
            <person name="Venkateswaran K."/>
        </authorList>
    </citation>
    <scope>NUCLEOTIDE SEQUENCE</scope>
    <source>
        <strain evidence="1">MNA-CCFEE 5425</strain>
    </source>
</reference>
<dbReference type="Proteomes" id="UP001243375">
    <property type="component" value="Unassembled WGS sequence"/>
</dbReference>
<protein>
    <submittedName>
        <fullName evidence="1">Uncharacterized protein</fullName>
    </submittedName>
</protein>
<accession>A0ACC2WPE5</accession>